<evidence type="ECO:0000313" key="5">
    <source>
        <dbReference type="EMBL" id="CAD8833803.1"/>
    </source>
</evidence>
<keyword evidence="2 3" id="KW-0040">ANK repeat</keyword>
<dbReference type="SUPFAM" id="SSF48403">
    <property type="entry name" value="Ankyrin repeat"/>
    <property type="match status" value="1"/>
</dbReference>
<dbReference type="InterPro" id="IPR002110">
    <property type="entry name" value="Ankyrin_rpt"/>
</dbReference>
<dbReference type="PROSITE" id="PS50088">
    <property type="entry name" value="ANK_REPEAT"/>
    <property type="match status" value="2"/>
</dbReference>
<name>A0A7S0ZVA1_NOCSC</name>
<feature type="repeat" description="ANK" evidence="3">
    <location>
        <begin position="52"/>
        <end position="84"/>
    </location>
</feature>
<dbReference type="PANTHER" id="PTHR24198:SF165">
    <property type="entry name" value="ANKYRIN REPEAT-CONTAINING PROTEIN-RELATED"/>
    <property type="match status" value="1"/>
</dbReference>
<evidence type="ECO:0000256" key="4">
    <source>
        <dbReference type="SAM" id="SignalP"/>
    </source>
</evidence>
<keyword evidence="4" id="KW-0732">Signal</keyword>
<dbReference type="PANTHER" id="PTHR24198">
    <property type="entry name" value="ANKYRIN REPEAT AND PROTEIN KINASE DOMAIN-CONTAINING PROTEIN"/>
    <property type="match status" value="1"/>
</dbReference>
<sequence>MAWRSVLLVAFAWVVRSDRDTLPLIWAAGEGASEQVQELLDAGHSVSERTADGESTLHVAAIQGDIATVRALLAARADVNARTNKGKMLSMTPLHWAIYHGHKQMVLLLLQSGADPLAADENGKTPLEMCSEAGQDESAKFILDAIRERELAASEL</sequence>
<dbReference type="EMBL" id="HBFQ01011583">
    <property type="protein sequence ID" value="CAD8833803.1"/>
    <property type="molecule type" value="Transcribed_RNA"/>
</dbReference>
<dbReference type="InterPro" id="IPR036770">
    <property type="entry name" value="Ankyrin_rpt-contain_sf"/>
</dbReference>
<feature type="chain" id="PRO_5031159184" evidence="4">
    <location>
        <begin position="18"/>
        <end position="156"/>
    </location>
</feature>
<evidence type="ECO:0000256" key="1">
    <source>
        <dbReference type="ARBA" id="ARBA00022737"/>
    </source>
</evidence>
<protein>
    <submittedName>
        <fullName evidence="5">Uncharacterized protein</fullName>
    </submittedName>
</protein>
<dbReference type="PROSITE" id="PS50297">
    <property type="entry name" value="ANK_REP_REGION"/>
    <property type="match status" value="2"/>
</dbReference>
<dbReference type="Gene3D" id="1.25.40.20">
    <property type="entry name" value="Ankyrin repeat-containing domain"/>
    <property type="match status" value="1"/>
</dbReference>
<evidence type="ECO:0000256" key="2">
    <source>
        <dbReference type="ARBA" id="ARBA00023043"/>
    </source>
</evidence>
<proteinExistence type="predicted"/>
<gene>
    <name evidence="5" type="ORF">NSCI0253_LOCUS8151</name>
</gene>
<evidence type="ECO:0000256" key="3">
    <source>
        <dbReference type="PROSITE-ProRule" id="PRU00023"/>
    </source>
</evidence>
<feature type="signal peptide" evidence="4">
    <location>
        <begin position="1"/>
        <end position="17"/>
    </location>
</feature>
<accession>A0A7S0ZVA1</accession>
<dbReference type="AlphaFoldDB" id="A0A7S0ZVA1"/>
<feature type="repeat" description="ANK" evidence="3">
    <location>
        <begin position="89"/>
        <end position="121"/>
    </location>
</feature>
<dbReference type="SMART" id="SM00248">
    <property type="entry name" value="ANK"/>
    <property type="match status" value="4"/>
</dbReference>
<dbReference type="Pfam" id="PF12796">
    <property type="entry name" value="Ank_2"/>
    <property type="match status" value="1"/>
</dbReference>
<keyword evidence="1" id="KW-0677">Repeat</keyword>
<organism evidence="5">
    <name type="scientific">Noctiluca scintillans</name>
    <name type="common">Sea sparkle</name>
    <name type="synonym">Red tide dinoflagellate</name>
    <dbReference type="NCBI Taxonomy" id="2966"/>
    <lineage>
        <taxon>Eukaryota</taxon>
        <taxon>Sar</taxon>
        <taxon>Alveolata</taxon>
        <taxon>Dinophyceae</taxon>
        <taxon>Noctilucales</taxon>
        <taxon>Noctilucaceae</taxon>
        <taxon>Noctiluca</taxon>
    </lineage>
</organism>
<reference evidence="5" key="1">
    <citation type="submission" date="2021-01" db="EMBL/GenBank/DDBJ databases">
        <authorList>
            <person name="Corre E."/>
            <person name="Pelletier E."/>
            <person name="Niang G."/>
            <person name="Scheremetjew M."/>
            <person name="Finn R."/>
            <person name="Kale V."/>
            <person name="Holt S."/>
            <person name="Cochrane G."/>
            <person name="Meng A."/>
            <person name="Brown T."/>
            <person name="Cohen L."/>
        </authorList>
    </citation>
    <scope>NUCLEOTIDE SEQUENCE</scope>
</reference>